<dbReference type="NCBIfam" id="NF011648">
    <property type="entry name" value="PRK15066.1"/>
    <property type="match status" value="1"/>
</dbReference>
<dbReference type="GO" id="GO:0140359">
    <property type="term" value="F:ABC-type transporter activity"/>
    <property type="evidence" value="ECO:0007669"/>
    <property type="project" value="InterPro"/>
</dbReference>
<proteinExistence type="inferred from homology"/>
<feature type="transmembrane region" description="Helical" evidence="5">
    <location>
        <begin position="187"/>
        <end position="208"/>
    </location>
</feature>
<dbReference type="eggNOG" id="COG0842">
    <property type="taxonomic scope" value="Bacteria"/>
</dbReference>
<dbReference type="Proteomes" id="UP000008229">
    <property type="component" value="Chromosome"/>
</dbReference>
<dbReference type="AlphaFoldDB" id="D3FFI2"/>
<dbReference type="RefSeq" id="WP_012936826.1">
    <property type="nucleotide sequence ID" value="NC_013739.1"/>
</dbReference>
<dbReference type="HOGENOM" id="CLU_039483_3_0_11"/>
<reference evidence="8" key="2">
    <citation type="submission" date="2010-01" db="EMBL/GenBank/DDBJ databases">
        <title>The complete genome of Conexibacter woesei DSM 14684.</title>
        <authorList>
            <consortium name="US DOE Joint Genome Institute (JGI-PGF)"/>
            <person name="Lucas S."/>
            <person name="Copeland A."/>
            <person name="Lapidus A."/>
            <person name="Glavina del Rio T."/>
            <person name="Dalin E."/>
            <person name="Tice H."/>
            <person name="Bruce D."/>
            <person name="Goodwin L."/>
            <person name="Pitluck S."/>
            <person name="Kyrpides N."/>
            <person name="Mavromatis K."/>
            <person name="Ivanova N."/>
            <person name="Mikhailova N."/>
            <person name="Chertkov O."/>
            <person name="Brettin T."/>
            <person name="Detter J.C."/>
            <person name="Han C."/>
            <person name="Larimer F."/>
            <person name="Land M."/>
            <person name="Hauser L."/>
            <person name="Markowitz V."/>
            <person name="Cheng J.-F."/>
            <person name="Hugenholtz P."/>
            <person name="Woyke T."/>
            <person name="Wu D."/>
            <person name="Pukall R."/>
            <person name="Steenblock K."/>
            <person name="Schneider S."/>
            <person name="Klenk H.-P."/>
            <person name="Eisen J.A."/>
        </authorList>
    </citation>
    <scope>NUCLEOTIDE SEQUENCE [LARGE SCALE GENOMIC DNA]</scope>
    <source>
        <strain evidence="8">DSM 14684 / CIP 108061 / JCM 11494 / NBRC 100937 / ID131577</strain>
    </source>
</reference>
<dbReference type="InterPro" id="IPR000412">
    <property type="entry name" value="ABC_2_transport"/>
</dbReference>
<dbReference type="PRINTS" id="PR00164">
    <property type="entry name" value="ABC2TRNSPORT"/>
</dbReference>
<evidence type="ECO:0000256" key="4">
    <source>
        <dbReference type="ARBA" id="ARBA00023136"/>
    </source>
</evidence>
<evidence type="ECO:0000313" key="8">
    <source>
        <dbReference type="Proteomes" id="UP000008229"/>
    </source>
</evidence>
<dbReference type="GO" id="GO:0043190">
    <property type="term" value="C:ATP-binding cassette (ABC) transporter complex"/>
    <property type="evidence" value="ECO:0007669"/>
    <property type="project" value="InterPro"/>
</dbReference>
<keyword evidence="2 5" id="KW-0812">Transmembrane</keyword>
<dbReference type="Pfam" id="PF01061">
    <property type="entry name" value="ABC2_membrane"/>
    <property type="match status" value="1"/>
</dbReference>
<dbReference type="PIRSF" id="PIRSF006648">
    <property type="entry name" value="DrrB"/>
    <property type="match status" value="1"/>
</dbReference>
<evidence type="ECO:0000259" key="6">
    <source>
        <dbReference type="PROSITE" id="PS51012"/>
    </source>
</evidence>
<keyword evidence="8" id="KW-1185">Reference proteome</keyword>
<keyword evidence="3 5" id="KW-1133">Transmembrane helix</keyword>
<feature type="transmembrane region" description="Helical" evidence="5">
    <location>
        <begin position="244"/>
        <end position="266"/>
    </location>
</feature>
<keyword evidence="4 5" id="KW-0472">Membrane</keyword>
<evidence type="ECO:0000256" key="1">
    <source>
        <dbReference type="ARBA" id="ARBA00004141"/>
    </source>
</evidence>
<name>D3FFI2_CONWI</name>
<evidence type="ECO:0000256" key="3">
    <source>
        <dbReference type="ARBA" id="ARBA00022989"/>
    </source>
</evidence>
<reference evidence="7 8" key="1">
    <citation type="journal article" date="2010" name="Stand. Genomic Sci.">
        <title>Complete genome sequence of Conexibacter woesei type strain (ID131577).</title>
        <authorList>
            <person name="Pukall R."/>
            <person name="Lapidus A."/>
            <person name="Glavina Del Rio T."/>
            <person name="Copeland A."/>
            <person name="Tice H."/>
            <person name="Cheng J.-F."/>
            <person name="Lucas S."/>
            <person name="Chen F."/>
            <person name="Nolan M."/>
            <person name="Bruce D."/>
            <person name="Goodwin L."/>
            <person name="Pitluck S."/>
            <person name="Mavromatis K."/>
            <person name="Ivanova N."/>
            <person name="Ovchinnikova G."/>
            <person name="Pati A."/>
            <person name="Chen A."/>
            <person name="Palaniappan K."/>
            <person name="Land M."/>
            <person name="Hauser L."/>
            <person name="Chang Y.-J."/>
            <person name="Jeffries C.D."/>
            <person name="Chain P."/>
            <person name="Meincke L."/>
            <person name="Sims D."/>
            <person name="Brettin T."/>
            <person name="Detter J.C."/>
            <person name="Rohde M."/>
            <person name="Goeker M."/>
            <person name="Bristow J."/>
            <person name="Eisen J.A."/>
            <person name="Markowitz V."/>
            <person name="Kyrpides N.C."/>
            <person name="Klenk H.-P."/>
            <person name="Hugenholtz P."/>
        </authorList>
    </citation>
    <scope>NUCLEOTIDE SEQUENCE [LARGE SCALE GENOMIC DNA]</scope>
    <source>
        <strain evidence="8">DSM 14684 / CIP 108061 / JCM 11494 / NBRC 100937 / ID131577</strain>
    </source>
</reference>
<protein>
    <recommendedName>
        <fullName evidence="5">Transport permease protein</fullName>
    </recommendedName>
</protein>
<comment type="subcellular location">
    <subcellularLocation>
        <location evidence="5">Cell membrane</location>
        <topology evidence="5">Multi-pass membrane protein</topology>
    </subcellularLocation>
    <subcellularLocation>
        <location evidence="1">Membrane</location>
        <topology evidence="1">Multi-pass membrane protein</topology>
    </subcellularLocation>
</comment>
<dbReference type="InterPro" id="IPR047817">
    <property type="entry name" value="ABC2_TM_bact-type"/>
</dbReference>
<feature type="domain" description="ABC transmembrane type-2" evidence="6">
    <location>
        <begin position="39"/>
        <end position="268"/>
    </location>
</feature>
<dbReference type="OrthoDB" id="9788252at2"/>
<dbReference type="PANTHER" id="PTHR43332:SF2">
    <property type="entry name" value="INNER MEMBRANE TRANSPORT PERMEASE YADH"/>
    <property type="match status" value="1"/>
</dbReference>
<feature type="transmembrane region" description="Helical" evidence="5">
    <location>
        <begin position="158"/>
        <end position="181"/>
    </location>
</feature>
<dbReference type="PANTHER" id="PTHR43332">
    <property type="entry name" value="INNER MEMBRANE TRANSPORT PERMEASE YADH-RELATED"/>
    <property type="match status" value="1"/>
</dbReference>
<dbReference type="EMBL" id="CP001854">
    <property type="protein sequence ID" value="ADB53775.1"/>
    <property type="molecule type" value="Genomic_DNA"/>
</dbReference>
<evidence type="ECO:0000256" key="5">
    <source>
        <dbReference type="RuleBase" id="RU361157"/>
    </source>
</evidence>
<sequence>MSATTPDAPTAAPGGGSSLADRHRGLISLSGREVNRVLKLWQQTIAAPVVASFLFILVFGLSLGSRISGVDGIDYDVFIVPGLVTMAMVQAAYTNNSSSVFQARFDRYINDVLASPMKSWEVNLGLSLGGAVRALIIAVVLVLISLPVVSVPIHDPFVLLIAVVLALVIFSSLGVIVGVYAQSWDHASFVQNIVIVPLSFLGGTFYSVDTLPSPWQEISHVNPLFFVINAVRYGFLGVSDVSVWLSLGVMAALAAAMIAWSSWLFATGKKLKA</sequence>
<feature type="transmembrane region" description="Helical" evidence="5">
    <location>
        <begin position="45"/>
        <end position="63"/>
    </location>
</feature>
<dbReference type="InterPro" id="IPR013525">
    <property type="entry name" value="ABC2_TM"/>
</dbReference>
<keyword evidence="5" id="KW-0813">Transport</keyword>
<evidence type="ECO:0000313" key="7">
    <source>
        <dbReference type="EMBL" id="ADB53775.1"/>
    </source>
</evidence>
<evidence type="ECO:0000256" key="2">
    <source>
        <dbReference type="ARBA" id="ARBA00022692"/>
    </source>
</evidence>
<feature type="transmembrane region" description="Helical" evidence="5">
    <location>
        <begin position="124"/>
        <end position="146"/>
    </location>
</feature>
<dbReference type="KEGG" id="cwo:Cwoe_5370"/>
<keyword evidence="5" id="KW-1003">Cell membrane</keyword>
<dbReference type="PROSITE" id="PS51012">
    <property type="entry name" value="ABC_TM2"/>
    <property type="match status" value="1"/>
</dbReference>
<gene>
    <name evidence="7" type="ordered locus">Cwoe_5370</name>
</gene>
<accession>D3FFI2</accession>
<organism evidence="7 8">
    <name type="scientific">Conexibacter woesei (strain DSM 14684 / CCUG 47730 / CIP 108061 / JCM 11494 / NBRC 100937 / ID131577)</name>
    <dbReference type="NCBI Taxonomy" id="469383"/>
    <lineage>
        <taxon>Bacteria</taxon>
        <taxon>Bacillati</taxon>
        <taxon>Actinomycetota</taxon>
        <taxon>Thermoleophilia</taxon>
        <taxon>Solirubrobacterales</taxon>
        <taxon>Conexibacteraceae</taxon>
        <taxon>Conexibacter</taxon>
    </lineage>
</organism>
<comment type="similarity">
    <text evidence="5">Belongs to the ABC-2 integral membrane protein family.</text>
</comment>
<dbReference type="InterPro" id="IPR052522">
    <property type="entry name" value="ABC-2_transport_permease"/>
</dbReference>
<dbReference type="STRING" id="469383.Cwoe_5370"/>
<feature type="transmembrane region" description="Helical" evidence="5">
    <location>
        <begin position="75"/>
        <end position="93"/>
    </location>
</feature>